<dbReference type="GO" id="GO:0005829">
    <property type="term" value="C:cytosol"/>
    <property type="evidence" value="ECO:0007669"/>
    <property type="project" value="TreeGrafter"/>
</dbReference>
<dbReference type="KEGG" id="lha:LHA_1211"/>
<dbReference type="AlphaFoldDB" id="A0A0A8URX4"/>
<dbReference type="GO" id="GO:0019878">
    <property type="term" value="P:lysine biosynthetic process via aminoadipic acid"/>
    <property type="evidence" value="ECO:0007669"/>
    <property type="project" value="TreeGrafter"/>
</dbReference>
<protein>
    <submittedName>
        <fullName evidence="5">Phosphopantetheine-protein transferase</fullName>
    </submittedName>
</protein>
<evidence type="ECO:0000259" key="3">
    <source>
        <dbReference type="Pfam" id="PF01648"/>
    </source>
</evidence>
<dbReference type="PANTHER" id="PTHR12215">
    <property type="entry name" value="PHOSPHOPANTETHEINE TRANSFERASE"/>
    <property type="match status" value="1"/>
</dbReference>
<evidence type="ECO:0000259" key="4">
    <source>
        <dbReference type="Pfam" id="PF22624"/>
    </source>
</evidence>
<dbReference type="InterPro" id="IPR055066">
    <property type="entry name" value="AASDHPPT_N"/>
</dbReference>
<sequence length="255" mass="29446">MSNFRVILKENPRSMPLFQSMTTAECQLKSDRVDIWEFSLSHLPNWAMSCLEEEERERAQRFHFPRHQRRFAVSRAMLRAILGLYFKKNPAELLFTYGSHGKPKVNNTIHLQFNLTHSEDLALLAIGQQFPLGIDIEFFSTRPYLGLANTVFSSQEIAQLSALPPWLIPLGFFHTWSQKEALIKACGLGLSYPTKEFDVPVISPMKTHVLDTKHQKNWQIISFMPRIACSAALCCEINVRHIRYISVDPLNFHPF</sequence>
<keyword evidence="2 5" id="KW-0808">Transferase</keyword>
<dbReference type="Gene3D" id="3.90.470.20">
    <property type="entry name" value="4'-phosphopantetheinyl transferase domain"/>
    <property type="match status" value="2"/>
</dbReference>
<reference evidence="6" key="1">
    <citation type="submission" date="2014-09" db="EMBL/GenBank/DDBJ databases">
        <authorList>
            <person name="Gomez-Valero L."/>
        </authorList>
    </citation>
    <scope>NUCLEOTIDE SEQUENCE [LARGE SCALE GENOMIC DNA]</scope>
    <source>
        <strain evidence="6">ATCC35250</strain>
    </source>
</reference>
<dbReference type="GO" id="GO:0000287">
    <property type="term" value="F:magnesium ion binding"/>
    <property type="evidence" value="ECO:0007669"/>
    <property type="project" value="InterPro"/>
</dbReference>
<dbReference type="PATRIC" id="fig|449.7.peg.3226"/>
<proteinExistence type="inferred from homology"/>
<feature type="domain" description="4'-phosphopantetheinyl transferase N-terminal" evidence="4">
    <location>
        <begin position="46"/>
        <end position="125"/>
    </location>
</feature>
<dbReference type="InterPro" id="IPR037143">
    <property type="entry name" value="4-PPantetheinyl_Trfase_dom_sf"/>
</dbReference>
<dbReference type="Proteomes" id="UP000032803">
    <property type="component" value="Chromosome I"/>
</dbReference>
<dbReference type="PANTHER" id="PTHR12215:SF10">
    <property type="entry name" value="L-AMINOADIPATE-SEMIALDEHYDE DEHYDROGENASE-PHOSPHOPANTETHEINYL TRANSFERASE"/>
    <property type="match status" value="1"/>
</dbReference>
<dbReference type="STRING" id="449.LHA_1211"/>
<feature type="domain" description="4'-phosphopantetheinyl transferase" evidence="3">
    <location>
        <begin position="131"/>
        <end position="219"/>
    </location>
</feature>
<keyword evidence="6" id="KW-1185">Reference proteome</keyword>
<dbReference type="HOGENOM" id="CLU_057011_2_3_6"/>
<evidence type="ECO:0000313" key="5">
    <source>
        <dbReference type="EMBL" id="CEK10266.1"/>
    </source>
</evidence>
<accession>A0A0A8URX4</accession>
<dbReference type="RefSeq" id="WP_231861983.1">
    <property type="nucleotide sequence ID" value="NZ_LN681225.1"/>
</dbReference>
<dbReference type="GO" id="GO:0008897">
    <property type="term" value="F:holo-[acyl-carrier-protein] synthase activity"/>
    <property type="evidence" value="ECO:0007669"/>
    <property type="project" value="InterPro"/>
</dbReference>
<organism evidence="5 6">
    <name type="scientific">Legionella hackeliae</name>
    <dbReference type="NCBI Taxonomy" id="449"/>
    <lineage>
        <taxon>Bacteria</taxon>
        <taxon>Pseudomonadati</taxon>
        <taxon>Pseudomonadota</taxon>
        <taxon>Gammaproteobacteria</taxon>
        <taxon>Legionellales</taxon>
        <taxon>Legionellaceae</taxon>
        <taxon>Legionella</taxon>
    </lineage>
</organism>
<gene>
    <name evidence="5" type="ORF">LHA_1211</name>
</gene>
<dbReference type="InterPro" id="IPR050559">
    <property type="entry name" value="P-Pant_transferase_sf"/>
</dbReference>
<dbReference type="SUPFAM" id="SSF56214">
    <property type="entry name" value="4'-phosphopantetheinyl transferase"/>
    <property type="match status" value="2"/>
</dbReference>
<dbReference type="Pfam" id="PF01648">
    <property type="entry name" value="ACPS"/>
    <property type="match status" value="1"/>
</dbReference>
<comment type="similarity">
    <text evidence="1">Belongs to the P-Pant transferase superfamily. Gsp/Sfp/HetI/AcpT family.</text>
</comment>
<dbReference type="InterPro" id="IPR008278">
    <property type="entry name" value="4-PPantetheinyl_Trfase_dom"/>
</dbReference>
<dbReference type="Pfam" id="PF22624">
    <property type="entry name" value="AASDHPPT_N"/>
    <property type="match status" value="1"/>
</dbReference>
<dbReference type="EMBL" id="LN681225">
    <property type="protein sequence ID" value="CEK10266.1"/>
    <property type="molecule type" value="Genomic_DNA"/>
</dbReference>
<evidence type="ECO:0000256" key="2">
    <source>
        <dbReference type="ARBA" id="ARBA00022679"/>
    </source>
</evidence>
<evidence type="ECO:0000313" key="6">
    <source>
        <dbReference type="Proteomes" id="UP000032803"/>
    </source>
</evidence>
<evidence type="ECO:0000256" key="1">
    <source>
        <dbReference type="ARBA" id="ARBA00010990"/>
    </source>
</evidence>
<name>A0A0A8URX4_LEGHA</name>